<evidence type="ECO:0000256" key="1">
    <source>
        <dbReference type="SAM" id="Coils"/>
    </source>
</evidence>
<feature type="coiled-coil region" evidence="1">
    <location>
        <begin position="131"/>
        <end position="186"/>
    </location>
</feature>
<keyword evidence="2" id="KW-0812">Transmembrane</keyword>
<evidence type="ECO:0000313" key="3">
    <source>
        <dbReference type="EMBL" id="KGE14047.1"/>
    </source>
</evidence>
<dbReference type="PATRIC" id="fig|1229276.3.peg.2304"/>
<proteinExistence type="predicted"/>
<keyword evidence="1" id="KW-0175">Coiled coil</keyword>
<name>A0A0B8T0G7_9SPHI</name>
<organism evidence="3 4">
    <name type="scientific">Sphingobacterium deserti</name>
    <dbReference type="NCBI Taxonomy" id="1229276"/>
    <lineage>
        <taxon>Bacteria</taxon>
        <taxon>Pseudomonadati</taxon>
        <taxon>Bacteroidota</taxon>
        <taxon>Sphingobacteriia</taxon>
        <taxon>Sphingobacteriales</taxon>
        <taxon>Sphingobacteriaceae</taxon>
        <taxon>Sphingobacterium</taxon>
    </lineage>
</organism>
<sequence length="318" mass="36015">MQKQEDIEKVETYSSDKTNLEQAPKRNNSKIYFFLIAISALLATNIYFYVKFKSSGEKLYTMAIQKQDLQIEIDRIEAELDNLVTLKGQEALDESLEASEDRAREAISGLRQKLEEQTITEEDISLAKQEVSRLKGSVSDLRINLNELKVKNELLQRENHDLNIQITSSDKRLNALSKENTQLKDKVTVAAGLKVSNIHVNGVSISKRGSIEIESKARRVDQLQVLFSLADNSLAKGGNKEVFVRVVDPSGNLFGDANSLFYVHGEKLQYTFKETINFTNNGEEYQFLWPLDKFKKGAYTVLLYHDNAIMGRAGVVLK</sequence>
<protein>
    <submittedName>
        <fullName evidence="3">Uncharacterized protein</fullName>
    </submittedName>
</protein>
<dbReference type="AlphaFoldDB" id="A0A0B8T0G7"/>
<keyword evidence="4" id="KW-1185">Reference proteome</keyword>
<reference evidence="3 4" key="2">
    <citation type="journal article" date="2015" name="PLoS ONE">
        <title>Whole-Genome Optical Mapping and Finished Genome Sequence of Sphingobacterium deserti sp. nov., a New Species Isolated from the Western Desert of China.</title>
        <authorList>
            <person name="Teng C."/>
            <person name="Zhou Z."/>
            <person name="Molnar I."/>
            <person name="Li X."/>
            <person name="Tang R."/>
            <person name="Chen M."/>
            <person name="Wang L."/>
            <person name="Su S."/>
            <person name="Zhang W."/>
            <person name="Lin M."/>
        </authorList>
    </citation>
    <scope>NUCLEOTIDE SEQUENCE [LARGE SCALE GENOMIC DNA]</scope>
    <source>
        <strain evidence="4">ACCC05744</strain>
    </source>
</reference>
<dbReference type="eggNOG" id="COG1196">
    <property type="taxonomic scope" value="Bacteria"/>
</dbReference>
<feature type="transmembrane region" description="Helical" evidence="2">
    <location>
        <begin position="31"/>
        <end position="50"/>
    </location>
</feature>
<keyword evidence="2" id="KW-1133">Transmembrane helix</keyword>
<evidence type="ECO:0000256" key="2">
    <source>
        <dbReference type="SAM" id="Phobius"/>
    </source>
</evidence>
<evidence type="ECO:0000313" key="4">
    <source>
        <dbReference type="Proteomes" id="UP000031802"/>
    </source>
</evidence>
<dbReference type="Proteomes" id="UP000031802">
    <property type="component" value="Unassembled WGS sequence"/>
</dbReference>
<comment type="caution">
    <text evidence="3">The sequence shown here is derived from an EMBL/GenBank/DDBJ whole genome shotgun (WGS) entry which is preliminary data.</text>
</comment>
<dbReference type="RefSeq" id="WP_037499036.1">
    <property type="nucleotide sequence ID" value="NZ_JJMU01000032.1"/>
</dbReference>
<accession>A0A0B8T0G7</accession>
<reference evidence="4" key="1">
    <citation type="submission" date="2014-04" db="EMBL/GenBank/DDBJ databases">
        <title>Whole-Genome optical mapping and complete genome sequence of Sphingobacterium deserti sp. nov., a new spaces isolated from desert in the west of China.</title>
        <authorList>
            <person name="Teng C."/>
            <person name="Zhou Z."/>
            <person name="Li X."/>
            <person name="Chen M."/>
            <person name="Lin M."/>
            <person name="Wang L."/>
            <person name="Su S."/>
            <person name="Zhang C."/>
            <person name="Zhang W."/>
        </authorList>
    </citation>
    <scope>NUCLEOTIDE SEQUENCE [LARGE SCALE GENOMIC DNA]</scope>
    <source>
        <strain evidence="4">ACCC05744</strain>
    </source>
</reference>
<keyword evidence="2" id="KW-0472">Membrane</keyword>
<dbReference type="STRING" id="1229276.DI53_2241"/>
<dbReference type="EMBL" id="JJMU01000032">
    <property type="protein sequence ID" value="KGE14047.1"/>
    <property type="molecule type" value="Genomic_DNA"/>
</dbReference>
<gene>
    <name evidence="3" type="ORF">DI53_2241</name>
</gene>